<keyword evidence="9" id="KW-0521">NADP</keyword>
<evidence type="ECO:0000256" key="5">
    <source>
        <dbReference type="ARBA" id="ARBA00017111"/>
    </source>
</evidence>
<evidence type="ECO:0000256" key="2">
    <source>
        <dbReference type="ARBA" id="ARBA00007532"/>
    </source>
</evidence>
<keyword evidence="16" id="KW-0547">Nucleotide-binding</keyword>
<dbReference type="InterPro" id="IPR006322">
    <property type="entry name" value="Glutathione_Rdtase_euk/bac"/>
</dbReference>
<dbReference type="PRINTS" id="PR00368">
    <property type="entry name" value="FADPNR"/>
</dbReference>
<evidence type="ECO:0000256" key="8">
    <source>
        <dbReference type="ARBA" id="ARBA00022827"/>
    </source>
</evidence>
<organism evidence="21">
    <name type="scientific">Vibrio sp. HB236076</name>
    <dbReference type="NCBI Taxonomy" id="3232307"/>
    <lineage>
        <taxon>Bacteria</taxon>
        <taxon>Pseudomonadati</taxon>
        <taxon>Pseudomonadota</taxon>
        <taxon>Gammaproteobacteria</taxon>
        <taxon>Vibrionales</taxon>
        <taxon>Vibrionaceae</taxon>
        <taxon>Vibrio</taxon>
    </lineage>
</organism>
<feature type="binding site" evidence="16">
    <location>
        <position position="262"/>
    </location>
    <ligand>
        <name>NAD(+)</name>
        <dbReference type="ChEBI" id="CHEBI:57540"/>
    </ligand>
</feature>
<evidence type="ECO:0000256" key="18">
    <source>
        <dbReference type="RuleBase" id="RU003691"/>
    </source>
</evidence>
<dbReference type="InterPro" id="IPR036188">
    <property type="entry name" value="FAD/NAD-bd_sf"/>
</dbReference>
<dbReference type="GO" id="GO:0004362">
    <property type="term" value="F:glutathione-disulfide reductase (NADPH) activity"/>
    <property type="evidence" value="ECO:0007669"/>
    <property type="project" value="UniProtKB-EC"/>
</dbReference>
<dbReference type="InterPro" id="IPR023753">
    <property type="entry name" value="FAD/NAD-binding_dom"/>
</dbReference>
<feature type="binding site" evidence="16">
    <location>
        <begin position="174"/>
        <end position="181"/>
    </location>
    <ligand>
        <name>NAD(+)</name>
        <dbReference type="ChEBI" id="CHEBI:57540"/>
    </ligand>
</feature>
<gene>
    <name evidence="21" type="primary">gorA</name>
    <name evidence="21" type="ORF">AB0763_00270</name>
</gene>
<evidence type="ECO:0000256" key="6">
    <source>
        <dbReference type="ARBA" id="ARBA00022490"/>
    </source>
</evidence>
<dbReference type="Gene3D" id="3.50.50.60">
    <property type="entry name" value="FAD/NAD(P)-binding domain"/>
    <property type="match status" value="2"/>
</dbReference>
<dbReference type="AlphaFoldDB" id="A0AB39HGA5"/>
<evidence type="ECO:0000256" key="14">
    <source>
        <dbReference type="ARBA" id="ARBA00056905"/>
    </source>
</evidence>
<evidence type="ECO:0000256" key="11">
    <source>
        <dbReference type="ARBA" id="ARBA00023157"/>
    </source>
</evidence>
<dbReference type="GO" id="GO:0050661">
    <property type="term" value="F:NADP binding"/>
    <property type="evidence" value="ECO:0007669"/>
    <property type="project" value="InterPro"/>
</dbReference>
<dbReference type="InterPro" id="IPR012999">
    <property type="entry name" value="Pyr_OxRdtase_I_AS"/>
</dbReference>
<dbReference type="GO" id="GO:0050660">
    <property type="term" value="F:flavin adenine dinucleotide binding"/>
    <property type="evidence" value="ECO:0007669"/>
    <property type="project" value="InterPro"/>
</dbReference>
<keyword evidence="10 18" id="KW-0560">Oxidoreductase</keyword>
<keyword evidence="16" id="KW-0520">NAD</keyword>
<dbReference type="SUPFAM" id="SSF55424">
    <property type="entry name" value="FAD/NAD-linked reductases, dimerisation (C-terminal) domain"/>
    <property type="match status" value="1"/>
</dbReference>
<keyword evidence="8 16" id="KW-0274">FAD</keyword>
<evidence type="ECO:0000256" key="10">
    <source>
        <dbReference type="ARBA" id="ARBA00023002"/>
    </source>
</evidence>
<dbReference type="Pfam" id="PF07992">
    <property type="entry name" value="Pyr_redox_2"/>
    <property type="match status" value="1"/>
</dbReference>
<evidence type="ECO:0000256" key="3">
    <source>
        <dbReference type="ARBA" id="ARBA00011738"/>
    </source>
</evidence>
<feature type="binding site" evidence="16">
    <location>
        <position position="303"/>
    </location>
    <ligand>
        <name>FAD</name>
        <dbReference type="ChEBI" id="CHEBI:57692"/>
    </ligand>
</feature>
<evidence type="ECO:0000259" key="19">
    <source>
        <dbReference type="Pfam" id="PF02852"/>
    </source>
</evidence>
<dbReference type="KEGG" id="vih:AB0763_00270"/>
<dbReference type="FunFam" id="3.30.390.30:FF:000003">
    <property type="entry name" value="Glutathione reductase"/>
    <property type="match status" value="1"/>
</dbReference>
<dbReference type="EMBL" id="CP162601">
    <property type="protein sequence ID" value="XDK25125.1"/>
    <property type="molecule type" value="Genomic_DNA"/>
</dbReference>
<reference evidence="21" key="1">
    <citation type="submission" date="2024-07" db="EMBL/GenBank/DDBJ databases">
        <title>Genome Analysis of a Potential Novel Vibrio Species Secreting pH- and Thermo-stable Alginate Lyase and its Application in Producing Alginate Oligosaccharides.</title>
        <authorList>
            <person name="Huang H."/>
            <person name="Bao K."/>
        </authorList>
    </citation>
    <scope>NUCLEOTIDE SEQUENCE</scope>
    <source>
        <strain evidence="21">HB236076</strain>
    </source>
</reference>
<feature type="domain" description="FAD/NAD(P)-binding" evidence="20">
    <location>
        <begin position="6"/>
        <end position="319"/>
    </location>
</feature>
<keyword evidence="11" id="KW-1015">Disulfide bond</keyword>
<comment type="catalytic activity">
    <reaction evidence="13">
        <text>2 glutathione + NADP(+) = glutathione disulfide + NADPH + H(+)</text>
        <dbReference type="Rhea" id="RHEA:11740"/>
        <dbReference type="ChEBI" id="CHEBI:15378"/>
        <dbReference type="ChEBI" id="CHEBI:57783"/>
        <dbReference type="ChEBI" id="CHEBI:57925"/>
        <dbReference type="ChEBI" id="CHEBI:58297"/>
        <dbReference type="ChEBI" id="CHEBI:58349"/>
        <dbReference type="EC" id="1.8.1.7"/>
    </reaction>
</comment>
<accession>A0AB39HGA5</accession>
<evidence type="ECO:0000256" key="4">
    <source>
        <dbReference type="ARBA" id="ARBA00012607"/>
    </source>
</evidence>
<comment type="cofactor">
    <cofactor evidence="16">
        <name>FAD</name>
        <dbReference type="ChEBI" id="CHEBI:57692"/>
    </cofactor>
    <text evidence="16">Binds 1 FAD per subunit.</text>
</comment>
<comment type="subunit">
    <text evidence="3">Homodimer.</text>
</comment>
<evidence type="ECO:0000256" key="1">
    <source>
        <dbReference type="ARBA" id="ARBA00004496"/>
    </source>
</evidence>
<proteinExistence type="inferred from homology"/>
<feature type="active site" description="Proton acceptor" evidence="15">
    <location>
        <position position="440"/>
    </location>
</feature>
<dbReference type="PANTHER" id="PTHR42737">
    <property type="entry name" value="GLUTATHIONE REDUCTASE"/>
    <property type="match status" value="1"/>
</dbReference>
<dbReference type="GO" id="GO:0034599">
    <property type="term" value="P:cellular response to oxidative stress"/>
    <property type="evidence" value="ECO:0007669"/>
    <property type="project" value="TreeGrafter"/>
</dbReference>
<dbReference type="InterPro" id="IPR016156">
    <property type="entry name" value="FAD/NAD-linked_Rdtase_dimer_sf"/>
</dbReference>
<comment type="similarity">
    <text evidence="2 18">Belongs to the class-I pyridine nucleotide-disulfide oxidoreductase family.</text>
</comment>
<dbReference type="PRINTS" id="PR00411">
    <property type="entry name" value="PNDRDTASEI"/>
</dbReference>
<dbReference type="PIRSF" id="PIRSF000350">
    <property type="entry name" value="Mercury_reductase_MerA"/>
    <property type="match status" value="1"/>
</dbReference>
<evidence type="ECO:0000259" key="20">
    <source>
        <dbReference type="Pfam" id="PF07992"/>
    </source>
</evidence>
<comment type="function">
    <text evidence="14">Catalyzes the reduction of glutathione disulfide (GSSG) to reduced glutathione (GSH). Constitutes the major mechanism to maintain a high GSH:GSSG ratio in the cytosol.</text>
</comment>
<sequence>MATHFDYLCIGGGSGGIASANRAAMYGAKVGLIEAKDLGGTCVNVGCVPKKVMWHGAQVAEAINLYSEDYGFDVDLKGFNWSKMVENRQAYIGRIHQSYDRVLGNNKVEVIKGFAKFVDAKTVDVNGELYTADHILIAVGGRPTIPQIPGAEYGIDSNGFFELNERPDRVAVIGAGYIAVEIAGVLHALGSETHLFVRKESPLRSFDPMVVETLTEVMAAEGPSLHTHSVPKEVTKEADGSLTLHLENGQTHNVDTLIWAIGRHPTTDAINLAATGVETNDKGYIKVDEYQATNVPGIYCVGDIMEGGIELTPVAVKAGRQLSERLFNNKVNAKMDYDLVPTVVFSHPPIGTIGLTEPEAKAQYGDEQVKVYTSSFAAMYTAVTKHRQPCRMKLVCVGEEEKVVGLHGIGFTVDEMIQGFAVAMKMGATKADFDAVVAIHPTGSEEFVTMR</sequence>
<evidence type="ECO:0000256" key="12">
    <source>
        <dbReference type="ARBA" id="ARBA00023284"/>
    </source>
</evidence>
<dbReference type="InterPro" id="IPR004099">
    <property type="entry name" value="Pyr_nucl-diS_OxRdtase_dimer"/>
</dbReference>
<dbReference type="SUPFAM" id="SSF51905">
    <property type="entry name" value="FAD/NAD(P)-binding domain"/>
    <property type="match status" value="1"/>
</dbReference>
<feature type="binding site" evidence="16">
    <location>
        <position position="51"/>
    </location>
    <ligand>
        <name>FAD</name>
        <dbReference type="ChEBI" id="CHEBI:57692"/>
    </ligand>
</feature>
<dbReference type="RefSeq" id="WP_306101784.1">
    <property type="nucleotide sequence ID" value="NZ_CP162601.1"/>
</dbReference>
<keyword evidence="7 18" id="KW-0285">Flavoprotein</keyword>
<dbReference type="EC" id="1.8.1.7" evidence="4"/>
<dbReference type="GO" id="GO:0006749">
    <property type="term" value="P:glutathione metabolic process"/>
    <property type="evidence" value="ECO:0007669"/>
    <property type="project" value="InterPro"/>
</dbReference>
<keyword evidence="6" id="KW-0963">Cytoplasm</keyword>
<evidence type="ECO:0000313" key="21">
    <source>
        <dbReference type="EMBL" id="XDK25125.1"/>
    </source>
</evidence>
<feature type="disulfide bond" description="Redox-active" evidence="17">
    <location>
        <begin position="42"/>
        <end position="47"/>
    </location>
</feature>
<dbReference type="PROSITE" id="PS00076">
    <property type="entry name" value="PYRIDINE_REDOX_1"/>
    <property type="match status" value="1"/>
</dbReference>
<dbReference type="PANTHER" id="PTHR42737:SF2">
    <property type="entry name" value="GLUTATHIONE REDUCTASE"/>
    <property type="match status" value="1"/>
</dbReference>
<feature type="domain" description="Pyridine nucleotide-disulphide oxidoreductase dimerisation" evidence="19">
    <location>
        <begin position="340"/>
        <end position="450"/>
    </location>
</feature>
<evidence type="ECO:0000256" key="9">
    <source>
        <dbReference type="ARBA" id="ARBA00022857"/>
    </source>
</evidence>
<dbReference type="InterPro" id="IPR001100">
    <property type="entry name" value="Pyr_nuc-diS_OxRdtase"/>
</dbReference>
<evidence type="ECO:0000256" key="7">
    <source>
        <dbReference type="ARBA" id="ARBA00022630"/>
    </source>
</evidence>
<protein>
    <recommendedName>
        <fullName evidence="5">Glutathione reductase</fullName>
        <ecNumber evidence="4">1.8.1.7</ecNumber>
    </recommendedName>
</protein>
<name>A0AB39HGA5_9VIBR</name>
<keyword evidence="12 18" id="KW-0676">Redox-active center</keyword>
<dbReference type="Gene3D" id="3.30.390.30">
    <property type="match status" value="1"/>
</dbReference>
<comment type="subcellular location">
    <subcellularLocation>
        <location evidence="1">Cytoplasm</location>
    </subcellularLocation>
</comment>
<dbReference type="InterPro" id="IPR046952">
    <property type="entry name" value="GSHR/TRXR-like"/>
</dbReference>
<dbReference type="Pfam" id="PF02852">
    <property type="entry name" value="Pyr_redox_dim"/>
    <property type="match status" value="1"/>
</dbReference>
<evidence type="ECO:0000256" key="17">
    <source>
        <dbReference type="PIRSR" id="PIRSR000350-4"/>
    </source>
</evidence>
<dbReference type="GO" id="GO:0005829">
    <property type="term" value="C:cytosol"/>
    <property type="evidence" value="ECO:0007669"/>
    <property type="project" value="TreeGrafter"/>
</dbReference>
<dbReference type="FunFam" id="3.50.50.60:FF:000030">
    <property type="entry name" value="Glutathione reductase"/>
    <property type="match status" value="1"/>
</dbReference>
<dbReference type="NCBIfam" id="NF004776">
    <property type="entry name" value="PRK06116.1"/>
    <property type="match status" value="1"/>
</dbReference>
<evidence type="ECO:0000256" key="15">
    <source>
        <dbReference type="PIRSR" id="PIRSR000350-2"/>
    </source>
</evidence>
<dbReference type="GO" id="GO:0045454">
    <property type="term" value="P:cell redox homeostasis"/>
    <property type="evidence" value="ECO:0007669"/>
    <property type="project" value="InterPro"/>
</dbReference>
<dbReference type="NCBIfam" id="TIGR01421">
    <property type="entry name" value="gluta_reduc_1"/>
    <property type="match status" value="1"/>
</dbReference>
<evidence type="ECO:0000256" key="16">
    <source>
        <dbReference type="PIRSR" id="PIRSR000350-3"/>
    </source>
</evidence>
<evidence type="ECO:0000256" key="13">
    <source>
        <dbReference type="ARBA" id="ARBA00049142"/>
    </source>
</evidence>